<evidence type="ECO:0000259" key="1">
    <source>
        <dbReference type="Pfam" id="PF00561"/>
    </source>
</evidence>
<dbReference type="Proteomes" id="UP001300672">
    <property type="component" value="Chromosome"/>
</dbReference>
<dbReference type="GO" id="GO:0016787">
    <property type="term" value="F:hydrolase activity"/>
    <property type="evidence" value="ECO:0007669"/>
    <property type="project" value="UniProtKB-KW"/>
</dbReference>
<accession>A0AA95HA82</accession>
<name>A0AA95HA82_9GAMM</name>
<dbReference type="KEGG" id="tdu:QJT80_00690"/>
<organism evidence="2">
    <name type="scientific">Candidatus Thiocaldithrix dubininis</name>
    <dbReference type="NCBI Taxonomy" id="3080823"/>
    <lineage>
        <taxon>Bacteria</taxon>
        <taxon>Pseudomonadati</taxon>
        <taxon>Pseudomonadota</taxon>
        <taxon>Gammaproteobacteria</taxon>
        <taxon>Thiotrichales</taxon>
        <taxon>Thiotrichaceae</taxon>
        <taxon>Candidatus Thiocaldithrix</taxon>
    </lineage>
</organism>
<dbReference type="PANTHER" id="PTHR37946:SF1">
    <property type="entry name" value="SLL1969 PROTEIN"/>
    <property type="match status" value="1"/>
</dbReference>
<reference evidence="2" key="2">
    <citation type="submission" date="2023-04" db="EMBL/GenBank/DDBJ databases">
        <authorList>
            <person name="Beletskiy A.V."/>
            <person name="Mardanov A.V."/>
            <person name="Ravin N.V."/>
        </authorList>
    </citation>
    <scope>NUCLEOTIDE SEQUENCE</scope>
    <source>
        <strain evidence="2">GKL-01</strain>
    </source>
</reference>
<gene>
    <name evidence="2" type="ORF">QJT80_00690</name>
</gene>
<dbReference type="Pfam" id="PF00561">
    <property type="entry name" value="Abhydrolase_1"/>
    <property type="match status" value="1"/>
</dbReference>
<dbReference type="InterPro" id="IPR029058">
    <property type="entry name" value="AB_hydrolase_fold"/>
</dbReference>
<dbReference type="AlphaFoldDB" id="A0AA95HA82"/>
<feature type="domain" description="AB hydrolase-1" evidence="1">
    <location>
        <begin position="5"/>
        <end position="84"/>
    </location>
</feature>
<dbReference type="InterPro" id="IPR000073">
    <property type="entry name" value="AB_hydrolase_1"/>
</dbReference>
<proteinExistence type="predicted"/>
<dbReference type="SUPFAM" id="SSF53474">
    <property type="entry name" value="alpha/beta-Hydrolases"/>
    <property type="match status" value="1"/>
</dbReference>
<dbReference type="Gene3D" id="3.40.50.1820">
    <property type="entry name" value="alpha/beta hydrolase"/>
    <property type="match status" value="1"/>
</dbReference>
<dbReference type="PANTHER" id="PTHR37946">
    <property type="entry name" value="SLL1969 PROTEIN"/>
    <property type="match status" value="1"/>
</dbReference>
<protein>
    <submittedName>
        <fullName evidence="2">Alpha/beta fold hydrolase</fullName>
    </submittedName>
</protein>
<keyword evidence="2" id="KW-0378">Hydrolase</keyword>
<reference evidence="2" key="1">
    <citation type="journal article" date="2023" name="Int. J. Mol. Sci.">
        <title>Metagenomics Revealed a New Genus 'Candidatus Thiocaldithrix dubininis' gen. nov., sp. nov. and a New Species 'Candidatus Thiothrix putei' sp. nov. in the Family Thiotrichaceae, Some Members of Which Have Traits of Both Na+- and H+-Motive Energetics.</title>
        <authorList>
            <person name="Ravin N.V."/>
            <person name="Muntyan M.S."/>
            <person name="Smolyakov D.D."/>
            <person name="Rudenko T.S."/>
            <person name="Beletsky A.V."/>
            <person name="Mardanov A.V."/>
            <person name="Grabovich M.Y."/>
        </authorList>
    </citation>
    <scope>NUCLEOTIDE SEQUENCE</scope>
    <source>
        <strain evidence="2">GKL-01</strain>
    </source>
</reference>
<evidence type="ECO:0000313" key="2">
    <source>
        <dbReference type="EMBL" id="WGZ91001.1"/>
    </source>
</evidence>
<dbReference type="EMBL" id="CP124755">
    <property type="protein sequence ID" value="WGZ91001.1"/>
    <property type="molecule type" value="Genomic_DNA"/>
</dbReference>
<sequence length="210" mass="22316">MQASVLLLHGLWMTPFVMTRLGNSLSAAGYEVITPKYATVQASPAQNADTLYQELQGLTQPHLHIIGHSLGGLVGLHLLSRYPDLPPGKLITLGTPAQGSCIARLFQDTPVLNAAFGQSLAQGLSGEAIPSDIQRDWGAIIGTLAIGLGAPFLVGKGEHDGAVLISEAEHPAQTERLYLPVSHSAMLFSPRVSQAILQFLHTGHFTSKLN</sequence>